<proteinExistence type="predicted"/>
<evidence type="ECO:0000256" key="7">
    <source>
        <dbReference type="SAM" id="Phobius"/>
    </source>
</evidence>
<dbReference type="RefSeq" id="WP_369722534.1">
    <property type="nucleotide sequence ID" value="NZ_CP165734.1"/>
</dbReference>
<feature type="transmembrane region" description="Helical" evidence="7">
    <location>
        <begin position="130"/>
        <end position="152"/>
    </location>
</feature>
<dbReference type="Pfam" id="PF12796">
    <property type="entry name" value="Ank_2"/>
    <property type="match status" value="1"/>
</dbReference>
<evidence type="ECO:0000313" key="8">
    <source>
        <dbReference type="EMBL" id="XDV58058.1"/>
    </source>
</evidence>
<reference evidence="8" key="1">
    <citation type="submission" date="2024-08" db="EMBL/GenBank/DDBJ databases">
        <authorList>
            <person name="Chaddad Z."/>
            <person name="Lamrabet M."/>
            <person name="Bouhnik O."/>
            <person name="Alami S."/>
            <person name="Wipf D."/>
            <person name="Courty P.E."/>
            <person name="Missbah El Idrissi M."/>
        </authorList>
    </citation>
    <scope>NUCLEOTIDE SEQUENCE</scope>
    <source>
        <strain evidence="8">LLZ17</strain>
    </source>
</reference>
<dbReference type="PANTHER" id="PTHR30250">
    <property type="entry name" value="PST FAMILY PREDICTED COLANIC ACID TRANSPORTER"/>
    <property type="match status" value="1"/>
</dbReference>
<dbReference type="Gene3D" id="1.25.40.20">
    <property type="entry name" value="Ankyrin repeat-containing domain"/>
    <property type="match status" value="1"/>
</dbReference>
<dbReference type="SMART" id="SM00248">
    <property type="entry name" value="ANK"/>
    <property type="match status" value="2"/>
</dbReference>
<feature type="transmembrane region" description="Helical" evidence="7">
    <location>
        <begin position="92"/>
        <end position="118"/>
    </location>
</feature>
<evidence type="ECO:0000256" key="6">
    <source>
        <dbReference type="PROSITE-ProRule" id="PRU00023"/>
    </source>
</evidence>
<evidence type="ECO:0000256" key="5">
    <source>
        <dbReference type="ARBA" id="ARBA00023136"/>
    </source>
</evidence>
<feature type="transmembrane region" description="Helical" evidence="7">
    <location>
        <begin position="309"/>
        <end position="334"/>
    </location>
</feature>
<feature type="transmembrane region" description="Helical" evidence="7">
    <location>
        <begin position="58"/>
        <end position="80"/>
    </location>
</feature>
<dbReference type="InterPro" id="IPR036770">
    <property type="entry name" value="Ankyrin_rpt-contain_sf"/>
</dbReference>
<name>A0AB39XLW6_9BRAD</name>
<protein>
    <submittedName>
        <fullName evidence="8">Oligosaccharide flippase family protein</fullName>
    </submittedName>
</protein>
<gene>
    <name evidence="8" type="ORF">AB8Z38_00310</name>
</gene>
<dbReference type="InterPro" id="IPR002110">
    <property type="entry name" value="Ankyrin_rpt"/>
</dbReference>
<feature type="transmembrane region" description="Helical" evidence="7">
    <location>
        <begin position="373"/>
        <end position="393"/>
    </location>
</feature>
<evidence type="ECO:0000256" key="3">
    <source>
        <dbReference type="ARBA" id="ARBA00022692"/>
    </source>
</evidence>
<feature type="transmembrane region" description="Helical" evidence="7">
    <location>
        <begin position="164"/>
        <end position="185"/>
    </location>
</feature>
<sequence length="567" mass="61695">MENAGIICSRTCRYLERNAPVIKASVIYLLTAAVTAGAPIVLLPFLTRILTPEEYGKLAMFSATVQLFGIATGLSTHGAVAMKYFDRDIIDFPRFVSSCLILLLASTALTLLATWIILEPLERLTRLPGTWLFIAVIFSASCFIVQVQLSIWQSSKSAAKFGALRAFQGTVELSSSVVLVFMLGLSWQGRVAGIVLGGLAASACALVSLFRGRWLRLPRDTSYMRNALRFGLPLLPHATGGMLIMFSDRLLITSLLNVSLTGIYLVASQLGMVLYLANDALNRAYSPLLIETLKHNDLHRDRNVVRLTYVYFAVLIFVALLFAAVVPTLLATLVGQKFQAAGSIFIFIAVGQAFSGMYLMVATYIFYAERTAYLAILTIIAGTLNLVITYWMISLHGLIGAAEGFLTTQILFFFGAWALAQRCRPMPWFSAIAFDATSYAKAATTGLAMFAYASIFIAPNKWVLSTKTTTVKQSESHYLVAASFAGNLELITKLLIEGADVDSSNEEGVTALIAASSSSHRAAVELLLSYGANPLLRTKEGYSAYDFAKNQSNGELANLLISRDGLR</sequence>
<dbReference type="InterPro" id="IPR002797">
    <property type="entry name" value="Polysacc_synth"/>
</dbReference>
<accession>A0AB39XLW6</accession>
<dbReference type="EMBL" id="CP165734">
    <property type="protein sequence ID" value="XDV58058.1"/>
    <property type="molecule type" value="Genomic_DNA"/>
</dbReference>
<keyword evidence="2" id="KW-1003">Cell membrane</keyword>
<evidence type="ECO:0000256" key="1">
    <source>
        <dbReference type="ARBA" id="ARBA00004651"/>
    </source>
</evidence>
<feature type="transmembrane region" description="Helical" evidence="7">
    <location>
        <begin position="26"/>
        <end position="46"/>
    </location>
</feature>
<dbReference type="PROSITE" id="PS50297">
    <property type="entry name" value="ANK_REP_REGION"/>
    <property type="match status" value="1"/>
</dbReference>
<evidence type="ECO:0000256" key="2">
    <source>
        <dbReference type="ARBA" id="ARBA00022475"/>
    </source>
</evidence>
<keyword evidence="4 7" id="KW-1133">Transmembrane helix</keyword>
<feature type="transmembrane region" description="Helical" evidence="7">
    <location>
        <begin position="258"/>
        <end position="277"/>
    </location>
</feature>
<dbReference type="Pfam" id="PF01943">
    <property type="entry name" value="Polysacc_synt"/>
    <property type="match status" value="1"/>
</dbReference>
<keyword evidence="5 7" id="KW-0472">Membrane</keyword>
<feature type="transmembrane region" description="Helical" evidence="7">
    <location>
        <begin position="230"/>
        <end position="252"/>
    </location>
</feature>
<dbReference type="PROSITE" id="PS50088">
    <property type="entry name" value="ANK_REPEAT"/>
    <property type="match status" value="1"/>
</dbReference>
<keyword evidence="6" id="KW-0040">ANK repeat</keyword>
<dbReference type="GO" id="GO:0005886">
    <property type="term" value="C:plasma membrane"/>
    <property type="evidence" value="ECO:0007669"/>
    <property type="project" value="UniProtKB-SubCell"/>
</dbReference>
<organism evidence="8">
    <name type="scientific">Bradyrhizobium sp. LLZ17</name>
    <dbReference type="NCBI Taxonomy" id="3239388"/>
    <lineage>
        <taxon>Bacteria</taxon>
        <taxon>Pseudomonadati</taxon>
        <taxon>Pseudomonadota</taxon>
        <taxon>Alphaproteobacteria</taxon>
        <taxon>Hyphomicrobiales</taxon>
        <taxon>Nitrobacteraceae</taxon>
        <taxon>Bradyrhizobium</taxon>
    </lineage>
</organism>
<dbReference type="PANTHER" id="PTHR30250:SF11">
    <property type="entry name" value="O-ANTIGEN TRANSPORTER-RELATED"/>
    <property type="match status" value="1"/>
</dbReference>
<keyword evidence="3 7" id="KW-0812">Transmembrane</keyword>
<dbReference type="SUPFAM" id="SSF48403">
    <property type="entry name" value="Ankyrin repeat"/>
    <property type="match status" value="1"/>
</dbReference>
<feature type="transmembrane region" description="Helical" evidence="7">
    <location>
        <begin position="340"/>
        <end position="361"/>
    </location>
</feature>
<feature type="repeat" description="ANK" evidence="6">
    <location>
        <begin position="507"/>
        <end position="539"/>
    </location>
</feature>
<evidence type="ECO:0000256" key="4">
    <source>
        <dbReference type="ARBA" id="ARBA00022989"/>
    </source>
</evidence>
<dbReference type="InterPro" id="IPR050833">
    <property type="entry name" value="Poly_Biosynth_Transport"/>
</dbReference>
<feature type="transmembrane region" description="Helical" evidence="7">
    <location>
        <begin position="191"/>
        <end position="210"/>
    </location>
</feature>
<comment type="subcellular location">
    <subcellularLocation>
        <location evidence="1">Cell membrane</location>
        <topology evidence="1">Multi-pass membrane protein</topology>
    </subcellularLocation>
</comment>
<dbReference type="AlphaFoldDB" id="A0AB39XLW6"/>
<feature type="transmembrane region" description="Helical" evidence="7">
    <location>
        <begin position="399"/>
        <end position="420"/>
    </location>
</feature>